<gene>
    <name evidence="2" type="ORF">TSUD_188520</name>
</gene>
<keyword evidence="3" id="KW-1185">Reference proteome</keyword>
<evidence type="ECO:0000256" key="1">
    <source>
        <dbReference type="SAM" id="MobiDB-lite"/>
    </source>
</evidence>
<dbReference type="EMBL" id="DF973950">
    <property type="protein sequence ID" value="GAU42979.1"/>
    <property type="molecule type" value="Genomic_DNA"/>
</dbReference>
<name>A0A2Z6PDT5_TRISU</name>
<dbReference type="AlphaFoldDB" id="A0A2Z6PDT5"/>
<evidence type="ECO:0000313" key="3">
    <source>
        <dbReference type="Proteomes" id="UP000242715"/>
    </source>
</evidence>
<protein>
    <submittedName>
        <fullName evidence="2">Uncharacterized protein</fullName>
    </submittedName>
</protein>
<proteinExistence type="predicted"/>
<sequence length="99" mass="11152">MDTHNHNRDTQDNNQQPSSSATDSTVQRPTKVPRLITPQPYSSQNTIQIPEFMASTPTINHQMMVAIFNTTPPTCIMKMVTIKIRQISAKNNKELANTL</sequence>
<reference evidence="3" key="1">
    <citation type="journal article" date="2017" name="Front. Plant Sci.">
        <title>Climate Clever Clovers: New Paradigm to Reduce the Environmental Footprint of Ruminants by Breeding Low Methanogenic Forages Utilizing Haplotype Variation.</title>
        <authorList>
            <person name="Kaur P."/>
            <person name="Appels R."/>
            <person name="Bayer P.E."/>
            <person name="Keeble-Gagnere G."/>
            <person name="Wang J."/>
            <person name="Hirakawa H."/>
            <person name="Shirasawa K."/>
            <person name="Vercoe P."/>
            <person name="Stefanova K."/>
            <person name="Durmic Z."/>
            <person name="Nichols P."/>
            <person name="Revell C."/>
            <person name="Isobe S.N."/>
            <person name="Edwards D."/>
            <person name="Erskine W."/>
        </authorList>
    </citation>
    <scope>NUCLEOTIDE SEQUENCE [LARGE SCALE GENOMIC DNA]</scope>
    <source>
        <strain evidence="3">cv. Daliak</strain>
    </source>
</reference>
<feature type="compositionally biased region" description="Basic and acidic residues" evidence="1">
    <location>
        <begin position="1"/>
        <end position="11"/>
    </location>
</feature>
<dbReference type="Proteomes" id="UP000242715">
    <property type="component" value="Unassembled WGS sequence"/>
</dbReference>
<feature type="region of interest" description="Disordered" evidence="1">
    <location>
        <begin position="1"/>
        <end position="43"/>
    </location>
</feature>
<evidence type="ECO:0000313" key="2">
    <source>
        <dbReference type="EMBL" id="GAU42979.1"/>
    </source>
</evidence>
<organism evidence="2 3">
    <name type="scientific">Trifolium subterraneum</name>
    <name type="common">Subterranean clover</name>
    <dbReference type="NCBI Taxonomy" id="3900"/>
    <lineage>
        <taxon>Eukaryota</taxon>
        <taxon>Viridiplantae</taxon>
        <taxon>Streptophyta</taxon>
        <taxon>Embryophyta</taxon>
        <taxon>Tracheophyta</taxon>
        <taxon>Spermatophyta</taxon>
        <taxon>Magnoliopsida</taxon>
        <taxon>eudicotyledons</taxon>
        <taxon>Gunneridae</taxon>
        <taxon>Pentapetalae</taxon>
        <taxon>rosids</taxon>
        <taxon>fabids</taxon>
        <taxon>Fabales</taxon>
        <taxon>Fabaceae</taxon>
        <taxon>Papilionoideae</taxon>
        <taxon>50 kb inversion clade</taxon>
        <taxon>NPAAA clade</taxon>
        <taxon>Hologalegina</taxon>
        <taxon>IRL clade</taxon>
        <taxon>Trifolieae</taxon>
        <taxon>Trifolium</taxon>
    </lineage>
</organism>
<feature type="compositionally biased region" description="Polar residues" evidence="1">
    <location>
        <begin position="12"/>
        <end position="28"/>
    </location>
</feature>
<accession>A0A2Z6PDT5</accession>